<proteinExistence type="predicted"/>
<accession>A0A0V9UN64</accession>
<reference evidence="2" key="1">
    <citation type="submission" date="2015-01" db="EMBL/GenBank/DDBJ databases">
        <title>Draft genome sequence of Rhodococcus pyridinivorans strain KG-16, a hydrocarbon-degrading bacterium.</title>
        <authorList>
            <person name="Aggarwal R.K."/>
            <person name="Dawar C."/>
        </authorList>
    </citation>
    <scope>NUCLEOTIDE SEQUENCE [LARGE SCALE GENOMIC DNA]</scope>
    <source>
        <strain evidence="2">KG-16</strain>
    </source>
</reference>
<dbReference type="Gene3D" id="1.10.150.240">
    <property type="entry name" value="Putative phosphatase, domain 2"/>
    <property type="match status" value="1"/>
</dbReference>
<name>A0A0V9UN64_9NOCA</name>
<dbReference type="SFLD" id="SFLDS00003">
    <property type="entry name" value="Haloacid_Dehalogenase"/>
    <property type="match status" value="1"/>
</dbReference>
<protein>
    <submittedName>
        <fullName evidence="1">HAD family hydrolase</fullName>
    </submittedName>
</protein>
<dbReference type="RefSeq" id="WP_060651527.1">
    <property type="nucleotide sequence ID" value="NZ_AZXY01000003.1"/>
</dbReference>
<dbReference type="SUPFAM" id="SSF56784">
    <property type="entry name" value="HAD-like"/>
    <property type="match status" value="1"/>
</dbReference>
<dbReference type="InterPro" id="IPR050155">
    <property type="entry name" value="HAD-like_hydrolase_sf"/>
</dbReference>
<dbReference type="InterPro" id="IPR023198">
    <property type="entry name" value="PGP-like_dom2"/>
</dbReference>
<dbReference type="Proteomes" id="UP000053060">
    <property type="component" value="Unassembled WGS sequence"/>
</dbReference>
<comment type="caution">
    <text evidence="1">The sequence shown here is derived from an EMBL/GenBank/DDBJ whole genome shotgun (WGS) entry which is preliminary data.</text>
</comment>
<dbReference type="GO" id="GO:0005829">
    <property type="term" value="C:cytosol"/>
    <property type="evidence" value="ECO:0007669"/>
    <property type="project" value="TreeGrafter"/>
</dbReference>
<dbReference type="AlphaFoldDB" id="A0A0V9UN64"/>
<dbReference type="Gene3D" id="3.40.50.1000">
    <property type="entry name" value="HAD superfamily/HAD-like"/>
    <property type="match status" value="1"/>
</dbReference>
<dbReference type="PANTHER" id="PTHR43434">
    <property type="entry name" value="PHOSPHOGLYCOLATE PHOSPHATASE"/>
    <property type="match status" value="1"/>
</dbReference>
<dbReference type="GO" id="GO:0016787">
    <property type="term" value="F:hydrolase activity"/>
    <property type="evidence" value="ECO:0007669"/>
    <property type="project" value="UniProtKB-KW"/>
</dbReference>
<reference evidence="1 2" key="2">
    <citation type="journal article" date="2016" name="Genome Announc.">
        <title>Draft Genome Sequence of a Versatile Hydrocarbon-Degrading Bacterium, Rhodococcus pyridinivorans Strain KG-16, Collected from Oil Fields in India.</title>
        <authorList>
            <person name="Aggarwal R.K."/>
            <person name="Dawar C."/>
            <person name="Phanindranath R."/>
            <person name="Mutnuri L."/>
            <person name="Dayal A.M."/>
        </authorList>
    </citation>
    <scope>NUCLEOTIDE SEQUENCE [LARGE SCALE GENOMIC DNA]</scope>
    <source>
        <strain evidence="1 2">KG-16</strain>
    </source>
</reference>
<gene>
    <name evidence="1" type="ORF">Z045_09035</name>
</gene>
<evidence type="ECO:0000313" key="1">
    <source>
        <dbReference type="EMBL" id="KSZ59444.1"/>
    </source>
</evidence>
<keyword evidence="1" id="KW-0378">Hydrolase</keyword>
<dbReference type="GO" id="GO:0004713">
    <property type="term" value="F:protein tyrosine kinase activity"/>
    <property type="evidence" value="ECO:0007669"/>
    <property type="project" value="TreeGrafter"/>
</dbReference>
<dbReference type="Pfam" id="PF13419">
    <property type="entry name" value="HAD_2"/>
    <property type="match status" value="1"/>
</dbReference>
<dbReference type="InterPro" id="IPR041492">
    <property type="entry name" value="HAD_2"/>
</dbReference>
<organism evidence="1 2">
    <name type="scientific">Rhodococcus pyridinivorans KG-16</name>
    <dbReference type="NCBI Taxonomy" id="1441730"/>
    <lineage>
        <taxon>Bacteria</taxon>
        <taxon>Bacillati</taxon>
        <taxon>Actinomycetota</taxon>
        <taxon>Actinomycetes</taxon>
        <taxon>Mycobacteriales</taxon>
        <taxon>Nocardiaceae</taxon>
        <taxon>Rhodococcus</taxon>
    </lineage>
</organism>
<dbReference type="SFLD" id="SFLDG01129">
    <property type="entry name" value="C1.5:_HAD__Beta-PGM__Phosphata"/>
    <property type="match status" value="1"/>
</dbReference>
<dbReference type="InterPro" id="IPR023214">
    <property type="entry name" value="HAD_sf"/>
</dbReference>
<dbReference type="PATRIC" id="fig|1441730.3.peg.1877"/>
<dbReference type="EMBL" id="AZXY01000003">
    <property type="protein sequence ID" value="KSZ59444.1"/>
    <property type="molecule type" value="Genomic_DNA"/>
</dbReference>
<evidence type="ECO:0000313" key="2">
    <source>
        <dbReference type="Proteomes" id="UP000053060"/>
    </source>
</evidence>
<dbReference type="PANTHER" id="PTHR43434:SF20">
    <property type="entry name" value="5'-NUCLEOTIDASE"/>
    <property type="match status" value="1"/>
</dbReference>
<dbReference type="InterPro" id="IPR036412">
    <property type="entry name" value="HAD-like_sf"/>
</dbReference>
<sequence length="232" mass="24466">MTVLAATQPLVLPAPVVLFDLDGTLTDSATGVINGFLHAAETTGFEAPDGDLQWLLGPPMRDTLQNLGLDEEQITAGLAAYRDYYSATGWAENAVFDGIEAVLDAVRGAGSRLAVATSKSQTFAEKILDHFGLTGYFEFIGGASDDGARRHKWEVVAHSLTALGIEPQDAEAGGTTGVVMVGDREHDIHGAGRFGIPTVFVEWGYGTETEGRAAALTTGSVEELREVLTGGR</sequence>